<proteinExistence type="predicted"/>
<dbReference type="AlphaFoldDB" id="A0A7I9VJD3"/>
<evidence type="ECO:0000259" key="1">
    <source>
        <dbReference type="PROSITE" id="PS51471"/>
    </source>
</evidence>
<dbReference type="EMBL" id="BJTG01000003">
    <property type="protein sequence ID" value="GEJ56522.1"/>
    <property type="molecule type" value="Genomic_DNA"/>
</dbReference>
<organism evidence="2 3">
    <name type="scientific">Anaeromyxobacter diazotrophicus</name>
    <dbReference type="NCBI Taxonomy" id="2590199"/>
    <lineage>
        <taxon>Bacteria</taxon>
        <taxon>Pseudomonadati</taxon>
        <taxon>Myxococcota</taxon>
        <taxon>Myxococcia</taxon>
        <taxon>Myxococcales</taxon>
        <taxon>Cystobacterineae</taxon>
        <taxon>Anaeromyxobacteraceae</taxon>
        <taxon>Anaeromyxobacter</taxon>
    </lineage>
</organism>
<protein>
    <submittedName>
        <fullName evidence="2">Alkylated DNA repair protein</fullName>
    </submittedName>
</protein>
<dbReference type="PANTHER" id="PTHR31212:SF4">
    <property type="entry name" value="ALPHA-KETOGLUTARATE-DEPENDENT DIOXYGENASE ALKB HOMOLOG 3"/>
    <property type="match status" value="1"/>
</dbReference>
<evidence type="ECO:0000313" key="3">
    <source>
        <dbReference type="Proteomes" id="UP000503640"/>
    </source>
</evidence>
<reference evidence="3" key="1">
    <citation type="journal article" date="2020" name="Appl. Environ. Microbiol.">
        <title>Diazotrophic Anaeromyxobacter Isolates from Soils.</title>
        <authorList>
            <person name="Masuda Y."/>
            <person name="Yamanaka H."/>
            <person name="Xu Z.X."/>
            <person name="Shiratori Y."/>
            <person name="Aono T."/>
            <person name="Amachi S."/>
            <person name="Senoo K."/>
            <person name="Itoh H."/>
        </authorList>
    </citation>
    <scope>NUCLEOTIDE SEQUENCE [LARGE SCALE GENOMIC DNA]</scope>
    <source>
        <strain evidence="3">R267</strain>
    </source>
</reference>
<evidence type="ECO:0000313" key="2">
    <source>
        <dbReference type="EMBL" id="GEJ56522.1"/>
    </source>
</evidence>
<sequence length="218" mass="24183">MELPFQPTLFDAAAPAFDPGFGGLVRLQLDEASWLDYLPGWVSGSDRLFAEVLAARSWGERTRWMYDRRVREPRLTSPWSLASGRPLEPALVEAMRRCLGARYGVTFDSAGFNLYRDGQDSVAWHGDRIRAEVAEPIIPLVSLGEPRKFLLRPKGGGRSRALYLGRGDLLVTGGATHRAWDHAVPKVARAGPRISIAFRYALDPRAYAGKRTAPPAPR</sequence>
<dbReference type="InterPro" id="IPR037151">
    <property type="entry name" value="AlkB-like_sf"/>
</dbReference>
<keyword evidence="3" id="KW-1185">Reference proteome</keyword>
<dbReference type="InterPro" id="IPR027450">
    <property type="entry name" value="AlkB-like"/>
</dbReference>
<dbReference type="SUPFAM" id="SSF51197">
    <property type="entry name" value="Clavaminate synthase-like"/>
    <property type="match status" value="1"/>
</dbReference>
<dbReference type="InterPro" id="IPR032854">
    <property type="entry name" value="ALKBH3"/>
</dbReference>
<dbReference type="Pfam" id="PF13532">
    <property type="entry name" value="2OG-FeII_Oxy_2"/>
    <property type="match status" value="1"/>
</dbReference>
<dbReference type="Proteomes" id="UP000503640">
    <property type="component" value="Unassembled WGS sequence"/>
</dbReference>
<dbReference type="GO" id="GO:0051213">
    <property type="term" value="F:dioxygenase activity"/>
    <property type="evidence" value="ECO:0007669"/>
    <property type="project" value="InterPro"/>
</dbReference>
<comment type="caution">
    <text evidence="2">The sequence shown here is derived from an EMBL/GenBank/DDBJ whole genome shotgun (WGS) entry which is preliminary data.</text>
</comment>
<gene>
    <name evidence="2" type="ORF">AMYX_12630</name>
</gene>
<dbReference type="RefSeq" id="WP_176064037.1">
    <property type="nucleotide sequence ID" value="NZ_BJTG01000003.1"/>
</dbReference>
<dbReference type="PROSITE" id="PS51471">
    <property type="entry name" value="FE2OG_OXY"/>
    <property type="match status" value="1"/>
</dbReference>
<feature type="domain" description="Fe2OG dioxygenase" evidence="1">
    <location>
        <begin position="106"/>
        <end position="202"/>
    </location>
</feature>
<dbReference type="GO" id="GO:0006307">
    <property type="term" value="P:DNA alkylation repair"/>
    <property type="evidence" value="ECO:0007669"/>
    <property type="project" value="InterPro"/>
</dbReference>
<accession>A0A7I9VJD3</accession>
<name>A0A7I9VJD3_9BACT</name>
<dbReference type="PANTHER" id="PTHR31212">
    <property type="entry name" value="ALPHA-KETOGLUTARATE-DEPENDENT DIOXYGENASE ALKB HOMOLOG 3"/>
    <property type="match status" value="1"/>
</dbReference>
<dbReference type="InterPro" id="IPR005123">
    <property type="entry name" value="Oxoglu/Fe-dep_dioxygenase_dom"/>
</dbReference>
<dbReference type="Gene3D" id="2.60.120.590">
    <property type="entry name" value="Alpha-ketoglutarate-dependent dioxygenase AlkB-like"/>
    <property type="match status" value="1"/>
</dbReference>